<feature type="domain" description="EthD" evidence="1">
    <location>
        <begin position="130"/>
        <end position="220"/>
    </location>
</feature>
<protein>
    <recommendedName>
        <fullName evidence="1">EthD domain-containing protein</fullName>
    </recommendedName>
</protein>
<evidence type="ECO:0000259" key="1">
    <source>
        <dbReference type="Pfam" id="PF07110"/>
    </source>
</evidence>
<dbReference type="RefSeq" id="WP_048251570.1">
    <property type="nucleotide sequence ID" value="NZ_LDWR01000082.1"/>
</dbReference>
<proteinExistence type="predicted"/>
<reference evidence="2 3" key="1">
    <citation type="submission" date="2015-05" db="EMBL/GenBank/DDBJ databases">
        <title>Draft genome of Burkholderia cepacia LK29.</title>
        <authorList>
            <person name="Chan X.Y."/>
        </authorList>
    </citation>
    <scope>NUCLEOTIDE SEQUENCE [LARGE SCALE GENOMIC DNA]</scope>
    <source>
        <strain evidence="2 3">LK29</strain>
    </source>
</reference>
<evidence type="ECO:0000313" key="2">
    <source>
        <dbReference type="EMBL" id="KML46108.1"/>
    </source>
</evidence>
<dbReference type="AlphaFoldDB" id="A0A0J5Z8I1"/>
<organism evidence="2 3">
    <name type="scientific">Burkholderia cepacia</name>
    <name type="common">Pseudomonas cepacia</name>
    <dbReference type="NCBI Taxonomy" id="292"/>
    <lineage>
        <taxon>Bacteria</taxon>
        <taxon>Pseudomonadati</taxon>
        <taxon>Pseudomonadota</taxon>
        <taxon>Betaproteobacteria</taxon>
        <taxon>Burkholderiales</taxon>
        <taxon>Burkholderiaceae</taxon>
        <taxon>Burkholderia</taxon>
        <taxon>Burkholderia cepacia complex</taxon>
    </lineage>
</organism>
<dbReference type="SUPFAM" id="SSF54909">
    <property type="entry name" value="Dimeric alpha+beta barrel"/>
    <property type="match status" value="1"/>
</dbReference>
<evidence type="ECO:0000313" key="3">
    <source>
        <dbReference type="Proteomes" id="UP000036338"/>
    </source>
</evidence>
<dbReference type="EMBL" id="LDWR01000082">
    <property type="protein sequence ID" value="KML46108.1"/>
    <property type="molecule type" value="Genomic_DNA"/>
</dbReference>
<sequence length="238" mass="26348">MEKVIYVLWRDAQAAPDQWSRTVRAQLADKLLSLGAHGVQVNVADADVAPAAGLKQTNTHPGIDGIVAVWVDSANAMFRQPFDDAVRAIVPHMAAYLVTESQPIPNTRFLARPGERTAGFSQLAFLKRPPRLTHEAWLDVWHGHHTRVAIDTQDNFLYVQNVVVRALTHAAPGYDAIVEECFPAAAMTDPHAFFDAVGDDEKFQRNVAEMMDSCGRFIDFDKIDVVPTSQYVVKAVRG</sequence>
<dbReference type="InterPro" id="IPR009799">
    <property type="entry name" value="EthD_dom"/>
</dbReference>
<dbReference type="Proteomes" id="UP000036338">
    <property type="component" value="Unassembled WGS sequence"/>
</dbReference>
<comment type="caution">
    <text evidence="2">The sequence shown here is derived from an EMBL/GenBank/DDBJ whole genome shotgun (WGS) entry which is preliminary data.</text>
</comment>
<dbReference type="Gene3D" id="3.30.70.100">
    <property type="match status" value="1"/>
</dbReference>
<dbReference type="PATRIC" id="fig|292.27.peg.8350"/>
<gene>
    <name evidence="2" type="ORF">VL15_36130</name>
</gene>
<dbReference type="Pfam" id="PF07110">
    <property type="entry name" value="EthD"/>
    <property type="match status" value="1"/>
</dbReference>
<name>A0A0J5Z8I1_BURCE</name>
<dbReference type="InterPro" id="IPR011008">
    <property type="entry name" value="Dimeric_a/b-barrel"/>
</dbReference>
<accession>A0A0J5Z8I1</accession>
<dbReference type="GO" id="GO:0016491">
    <property type="term" value="F:oxidoreductase activity"/>
    <property type="evidence" value="ECO:0007669"/>
    <property type="project" value="InterPro"/>
</dbReference>